<gene>
    <name evidence="1" type="ORF">BI308_24075</name>
</gene>
<name>A0A1L9QK35_9CYAN</name>
<dbReference type="STRING" id="1925591.BI308_24075"/>
<organism evidence="1 2">
    <name type="scientific">Roseofilum reptotaenium AO1-A</name>
    <dbReference type="NCBI Taxonomy" id="1925591"/>
    <lineage>
        <taxon>Bacteria</taxon>
        <taxon>Bacillati</taxon>
        <taxon>Cyanobacteriota</taxon>
        <taxon>Cyanophyceae</taxon>
        <taxon>Desertifilales</taxon>
        <taxon>Desertifilaceae</taxon>
        <taxon>Roseofilum</taxon>
    </lineage>
</organism>
<dbReference type="Proteomes" id="UP000183940">
    <property type="component" value="Unassembled WGS sequence"/>
</dbReference>
<proteinExistence type="predicted"/>
<dbReference type="Gene3D" id="1.20.1220.20">
    <property type="entry name" value="Uncharcterised protein PF01724"/>
    <property type="match status" value="1"/>
</dbReference>
<evidence type="ECO:0008006" key="3">
    <source>
        <dbReference type="Google" id="ProtNLM"/>
    </source>
</evidence>
<protein>
    <recommendedName>
        <fullName evidence="3">DUF29 domain-containing protein</fullName>
    </recommendedName>
</protein>
<evidence type="ECO:0000313" key="1">
    <source>
        <dbReference type="EMBL" id="OJJ15746.1"/>
    </source>
</evidence>
<keyword evidence="2" id="KW-1185">Reference proteome</keyword>
<dbReference type="PANTHER" id="PTHR34235">
    <property type="entry name" value="SLR1203 PROTEIN-RELATED"/>
    <property type="match status" value="1"/>
</dbReference>
<dbReference type="PANTHER" id="PTHR34235:SF3">
    <property type="entry name" value="SLR1203 PROTEIN"/>
    <property type="match status" value="1"/>
</dbReference>
<accession>A0A1L9QK35</accession>
<reference evidence="1" key="1">
    <citation type="submission" date="2016-10" db="EMBL/GenBank/DDBJ databases">
        <title>CRISPR-Cas defence system in Roseofilum reptotaenium: evidence of a bacteriophage-cyanobacterium arms race in the coral black band disease.</title>
        <authorList>
            <person name="Buerger P."/>
            <person name="Wood-Charlson E.M."/>
            <person name="Weynberg K.D."/>
            <person name="Willis B."/>
            <person name="Van Oppen M.J."/>
        </authorList>
    </citation>
    <scope>NUCLEOTIDE SEQUENCE [LARGE SCALE GENOMIC DNA]</scope>
    <source>
        <strain evidence="1">AO1-A</strain>
    </source>
</reference>
<dbReference type="InterPro" id="IPR002636">
    <property type="entry name" value="DUF29"/>
</dbReference>
<dbReference type="AlphaFoldDB" id="A0A1L9QK35"/>
<dbReference type="Pfam" id="PF01724">
    <property type="entry name" value="DUF29"/>
    <property type="match status" value="1"/>
</dbReference>
<dbReference type="EMBL" id="MLAW01000068">
    <property type="protein sequence ID" value="OJJ15746.1"/>
    <property type="molecule type" value="Genomic_DNA"/>
</dbReference>
<evidence type="ECO:0000313" key="2">
    <source>
        <dbReference type="Proteomes" id="UP000183940"/>
    </source>
</evidence>
<sequence length="144" mass="17264">MVARFLYDRDYHQWIQETVEALRNRDFHEIDWDHLIEELESMGKNDKRALISLLTRLLEHLLKLKYWQAEKERCSHHWSAEIVNFRAQIEYRLEDSPSLRSQLPLLYDKAYPVALKSVSKLFDLPEDAEISLSQVLDEDWFGES</sequence>
<comment type="caution">
    <text evidence="1">The sequence shown here is derived from an EMBL/GenBank/DDBJ whole genome shotgun (WGS) entry which is preliminary data.</text>
</comment>